<accession>A0A1S1JVQ8</accession>
<dbReference type="Proteomes" id="UP000179636">
    <property type="component" value="Unassembled WGS sequence"/>
</dbReference>
<keyword evidence="2" id="KW-1185">Reference proteome</keyword>
<dbReference type="STRING" id="1908205.BKG60_04835"/>
<reference evidence="1 2" key="1">
    <citation type="submission" date="2016-10" db="EMBL/GenBank/DDBJ databases">
        <title>Evaluation of Human, Animal and Environmental Mycobacterium chelonae Isolates by Core Genome Phylogenomic Analysis, Targeted Gene Comparison, and Anti-microbial Susceptibility Patterns: A Tale of Mistaken Identities.</title>
        <authorList>
            <person name="Fogelson S.B."/>
            <person name="Camus A.C."/>
            <person name="Lorenz W."/>
            <person name="Vasireddy R."/>
            <person name="Vasireddy S."/>
            <person name="Smith T."/>
            <person name="Brown-Elliott B.A."/>
            <person name="Wallace R.J.Jr."/>
            <person name="Hasan N.A."/>
            <person name="Reischl U."/>
            <person name="Sanchez S."/>
        </authorList>
    </citation>
    <scope>NUCLEOTIDE SEQUENCE [LARGE SCALE GENOMIC DNA]</scope>
    <source>
        <strain evidence="1 2">24999</strain>
    </source>
</reference>
<dbReference type="OrthoDB" id="9869193at2"/>
<dbReference type="EMBL" id="MLHV01000029">
    <property type="protein sequence ID" value="OHT92427.1"/>
    <property type="molecule type" value="Genomic_DNA"/>
</dbReference>
<name>A0A1S1JVQ8_9MYCO</name>
<evidence type="ECO:0000313" key="1">
    <source>
        <dbReference type="EMBL" id="OHT92427.1"/>
    </source>
</evidence>
<comment type="caution">
    <text evidence="1">The sequence shown here is derived from an EMBL/GenBank/DDBJ whole genome shotgun (WGS) entry which is preliminary data.</text>
</comment>
<proteinExistence type="predicted"/>
<dbReference type="RefSeq" id="WP_019346166.1">
    <property type="nucleotide sequence ID" value="NZ_MLHV01000029.1"/>
</dbReference>
<gene>
    <name evidence="1" type="ORF">BKG61_24035</name>
</gene>
<protein>
    <submittedName>
        <fullName evidence="1">Uncharacterized protein</fullName>
    </submittedName>
</protein>
<sequence length="74" mass="8329">MSTAAEHAKVAQDTAPYESKRIANAIIDRFQIPAEHALRAASVLAIDDRQWAFKISQGYWIDPVLQAIEATRYE</sequence>
<organism evidence="1 2">
    <name type="scientific">Mycobacterium syngnathidarum</name>
    <dbReference type="NCBI Taxonomy" id="1908205"/>
    <lineage>
        <taxon>Bacteria</taxon>
        <taxon>Bacillati</taxon>
        <taxon>Actinomycetota</taxon>
        <taxon>Actinomycetes</taxon>
        <taxon>Mycobacteriales</taxon>
        <taxon>Mycobacteriaceae</taxon>
        <taxon>Mycobacterium</taxon>
    </lineage>
</organism>
<dbReference type="AlphaFoldDB" id="A0A1S1JVQ8"/>
<evidence type="ECO:0000313" key="2">
    <source>
        <dbReference type="Proteomes" id="UP000179636"/>
    </source>
</evidence>